<feature type="compositionally biased region" description="Low complexity" evidence="1">
    <location>
        <begin position="88"/>
        <end position="99"/>
    </location>
</feature>
<accession>A0A7T8GZU8</accession>
<evidence type="ECO:0000313" key="3">
    <source>
        <dbReference type="Proteomes" id="UP000595437"/>
    </source>
</evidence>
<dbReference type="Proteomes" id="UP000595437">
    <property type="component" value="Chromosome 10"/>
</dbReference>
<reference evidence="3" key="1">
    <citation type="submission" date="2021-01" db="EMBL/GenBank/DDBJ databases">
        <title>Caligus Genome Assembly.</title>
        <authorList>
            <person name="Gallardo-Escarate C."/>
        </authorList>
    </citation>
    <scope>NUCLEOTIDE SEQUENCE [LARGE SCALE GENOMIC DNA]</scope>
</reference>
<gene>
    <name evidence="2" type="ORF">FKW44_015128</name>
</gene>
<feature type="region of interest" description="Disordered" evidence="1">
    <location>
        <begin position="88"/>
        <end position="118"/>
    </location>
</feature>
<proteinExistence type="predicted"/>
<evidence type="ECO:0000313" key="2">
    <source>
        <dbReference type="EMBL" id="QQP40918.1"/>
    </source>
</evidence>
<evidence type="ECO:0000256" key="1">
    <source>
        <dbReference type="SAM" id="MobiDB-lite"/>
    </source>
</evidence>
<keyword evidence="3" id="KW-1185">Reference proteome</keyword>
<sequence>FGSGRIRTASRHGSLSVPPPKTELPHHLTPNNEEDEETGFYQGFKPSPDDLLNPLIQTPQRLQWRWKWIPFRESATVHALRLSRKPFPQLQRQPSLSSSGTLGRRTGQRKFYIKSNGS</sequence>
<protein>
    <submittedName>
        <fullName evidence="2">Uncharacterized protein</fullName>
    </submittedName>
</protein>
<dbReference type="EMBL" id="CP045899">
    <property type="protein sequence ID" value="QQP40918.1"/>
    <property type="molecule type" value="Genomic_DNA"/>
</dbReference>
<organism evidence="2 3">
    <name type="scientific">Caligus rogercresseyi</name>
    <name type="common">Sea louse</name>
    <dbReference type="NCBI Taxonomy" id="217165"/>
    <lineage>
        <taxon>Eukaryota</taxon>
        <taxon>Metazoa</taxon>
        <taxon>Ecdysozoa</taxon>
        <taxon>Arthropoda</taxon>
        <taxon>Crustacea</taxon>
        <taxon>Multicrustacea</taxon>
        <taxon>Hexanauplia</taxon>
        <taxon>Copepoda</taxon>
        <taxon>Siphonostomatoida</taxon>
        <taxon>Caligidae</taxon>
        <taxon>Caligus</taxon>
    </lineage>
</organism>
<dbReference type="AlphaFoldDB" id="A0A7T8GZU8"/>
<feature type="region of interest" description="Disordered" evidence="1">
    <location>
        <begin position="1"/>
        <end position="46"/>
    </location>
</feature>
<feature type="non-terminal residue" evidence="2">
    <location>
        <position position="118"/>
    </location>
</feature>
<name>A0A7T8GZU8_CALRO</name>